<keyword evidence="4" id="KW-1185">Reference proteome</keyword>
<protein>
    <submittedName>
        <fullName evidence="3">AbrB/MazE/SpoVT family DNA-binding domain-containing protein</fullName>
    </submittedName>
</protein>
<organism evidence="3 4">
    <name type="scientific">Saliphagus infecundisoli</name>
    <dbReference type="NCBI Taxonomy" id="1849069"/>
    <lineage>
        <taxon>Archaea</taxon>
        <taxon>Methanobacteriati</taxon>
        <taxon>Methanobacteriota</taxon>
        <taxon>Stenosarchaea group</taxon>
        <taxon>Halobacteria</taxon>
        <taxon>Halobacteriales</taxon>
        <taxon>Natrialbaceae</taxon>
        <taxon>Saliphagus</taxon>
    </lineage>
</organism>
<evidence type="ECO:0000313" key="4">
    <source>
        <dbReference type="Proteomes" id="UP001595925"/>
    </source>
</evidence>
<keyword evidence="3" id="KW-0238">DNA-binding</keyword>
<gene>
    <name evidence="3" type="ORF">ACFPFO_04615</name>
</gene>
<reference evidence="3 4" key="1">
    <citation type="journal article" date="2019" name="Int. J. Syst. Evol. Microbiol.">
        <title>The Global Catalogue of Microorganisms (GCM) 10K type strain sequencing project: providing services to taxonomists for standard genome sequencing and annotation.</title>
        <authorList>
            <consortium name="The Broad Institute Genomics Platform"/>
            <consortium name="The Broad Institute Genome Sequencing Center for Infectious Disease"/>
            <person name="Wu L."/>
            <person name="Ma J."/>
        </authorList>
    </citation>
    <scope>NUCLEOTIDE SEQUENCE [LARGE SCALE GENOMIC DNA]</scope>
    <source>
        <strain evidence="3 4">CGMCC 1.15824</strain>
    </source>
</reference>
<dbReference type="PROSITE" id="PS51740">
    <property type="entry name" value="SPOVT_ABRB"/>
    <property type="match status" value="1"/>
</dbReference>
<dbReference type="Proteomes" id="UP001595925">
    <property type="component" value="Unassembled WGS sequence"/>
</dbReference>
<dbReference type="InterPro" id="IPR052975">
    <property type="entry name" value="Repressor-like_regulatory"/>
</dbReference>
<dbReference type="InterPro" id="IPR037914">
    <property type="entry name" value="SpoVT-AbrB_sf"/>
</dbReference>
<evidence type="ECO:0000259" key="2">
    <source>
        <dbReference type="PROSITE" id="PS51740"/>
    </source>
</evidence>
<dbReference type="Pfam" id="PF04014">
    <property type="entry name" value="MazE_antitoxin"/>
    <property type="match status" value="1"/>
</dbReference>
<comment type="caution">
    <text evidence="3">The sequence shown here is derived from an EMBL/GenBank/DDBJ whole genome shotgun (WGS) entry which is preliminary data.</text>
</comment>
<dbReference type="NCBIfam" id="TIGR01439">
    <property type="entry name" value="lp_hng_hel_AbrB"/>
    <property type="match status" value="1"/>
</dbReference>
<dbReference type="GO" id="GO:0003677">
    <property type="term" value="F:DNA binding"/>
    <property type="evidence" value="ECO:0007669"/>
    <property type="project" value="UniProtKB-KW"/>
</dbReference>
<dbReference type="SUPFAM" id="SSF89447">
    <property type="entry name" value="AbrB/MazE/MraZ-like"/>
    <property type="match status" value="1"/>
</dbReference>
<feature type="domain" description="SpoVT-AbrB" evidence="2">
    <location>
        <begin position="4"/>
        <end position="49"/>
    </location>
</feature>
<dbReference type="PANTHER" id="PTHR34860:SF6">
    <property type="entry name" value="REPRESSOR-LIKE PROTEIN SSO7C3"/>
    <property type="match status" value="1"/>
</dbReference>
<feature type="region of interest" description="Disordered" evidence="1">
    <location>
        <begin position="68"/>
        <end position="91"/>
    </location>
</feature>
<dbReference type="AlphaFoldDB" id="A0ABD5QBH6"/>
<dbReference type="SMART" id="SM00966">
    <property type="entry name" value="SpoVT_AbrB"/>
    <property type="match status" value="1"/>
</dbReference>
<dbReference type="InterPro" id="IPR007159">
    <property type="entry name" value="SpoVT-AbrB_dom"/>
</dbReference>
<proteinExistence type="predicted"/>
<sequence length="91" mass="10080">MPTSETRRVGERGQVTLPKELREAFGLEGGDEVRIREEEGKIVIDKAVTRERLAEGYRQRAERDHALAEELAGVSQEANSSLGDAPETDSE</sequence>
<dbReference type="EMBL" id="JBHSJG010000015">
    <property type="protein sequence ID" value="MFC4987058.1"/>
    <property type="molecule type" value="Genomic_DNA"/>
</dbReference>
<dbReference type="PANTHER" id="PTHR34860">
    <property type="entry name" value="REPRESSOR-LIKE PROTEIN SSO7C3"/>
    <property type="match status" value="1"/>
</dbReference>
<name>A0ABD5QBH6_9EURY</name>
<dbReference type="RefSeq" id="WP_224830292.1">
    <property type="nucleotide sequence ID" value="NZ_JAIVEF010000047.1"/>
</dbReference>
<dbReference type="Gene3D" id="2.10.260.10">
    <property type="match status" value="1"/>
</dbReference>
<evidence type="ECO:0000256" key="1">
    <source>
        <dbReference type="SAM" id="MobiDB-lite"/>
    </source>
</evidence>
<accession>A0ABD5QBH6</accession>
<evidence type="ECO:0000313" key="3">
    <source>
        <dbReference type="EMBL" id="MFC4987058.1"/>
    </source>
</evidence>